<comment type="caution">
    <text evidence="3">The sequence shown here is derived from an EMBL/GenBank/DDBJ whole genome shotgun (WGS) entry which is preliminary data.</text>
</comment>
<evidence type="ECO:0000313" key="4">
    <source>
        <dbReference type="Proteomes" id="UP000003688"/>
    </source>
</evidence>
<evidence type="ECO:0000259" key="2">
    <source>
        <dbReference type="Pfam" id="PF13439"/>
    </source>
</evidence>
<gene>
    <name evidence="3" type="ORF">Cflav_PD1574</name>
</gene>
<dbReference type="Proteomes" id="UP000003688">
    <property type="component" value="Unassembled WGS sequence"/>
</dbReference>
<feature type="domain" description="Glycosyl transferase family 1" evidence="1">
    <location>
        <begin position="167"/>
        <end position="319"/>
    </location>
</feature>
<dbReference type="AlphaFoldDB" id="B9XNC0"/>
<protein>
    <submittedName>
        <fullName evidence="3">Glycosyl transferase group 1</fullName>
    </submittedName>
</protein>
<keyword evidence="4" id="KW-1185">Reference proteome</keyword>
<evidence type="ECO:0000259" key="1">
    <source>
        <dbReference type="Pfam" id="PF00534"/>
    </source>
</evidence>
<dbReference type="Pfam" id="PF00534">
    <property type="entry name" value="Glycos_transf_1"/>
    <property type="match status" value="1"/>
</dbReference>
<accession>B9XNC0</accession>
<dbReference type="Gene3D" id="3.40.50.2000">
    <property type="entry name" value="Glycogen Phosphorylase B"/>
    <property type="match status" value="2"/>
</dbReference>
<name>B9XNC0_PEDPL</name>
<dbReference type="InterPro" id="IPR028098">
    <property type="entry name" value="Glyco_trans_4-like_N"/>
</dbReference>
<sequence>MRIAMISTPFLAVPPKGYGGTELVIFELVEGLVDQGHEVTLFATGDSNTRAALCYLYKKSKWPPHPIVDLNHVTWSFSQINSGKFDAIHTHSPSALAMNRLVPELPMIYTIHHEQEQELSEYYLNFPEVHYVTISQNQKSLETPLPHCDVIHHGLDPSRFECVDVPRDYVCFIGRFSKDKGPHTAIDAAGKAHLTIHVAGEVHPDSAEFAGKLLKPRLNLPHVKCIGCVGTSQKVPLLRDARALLAPLEWEEPFGLVLIEAMLSGCPVVAYPRGSAPELVEAGVTGYLVASVEEMAETIKKGGLLDSFDRRRCRERATERFSRTRLVTNYSALYERVISARARQPCAQRANLSLLSYER</sequence>
<organism evidence="3 4">
    <name type="scientific">Pedosphaera parvula (strain Ellin514)</name>
    <dbReference type="NCBI Taxonomy" id="320771"/>
    <lineage>
        <taxon>Bacteria</taxon>
        <taxon>Pseudomonadati</taxon>
        <taxon>Verrucomicrobiota</taxon>
        <taxon>Pedosphaerae</taxon>
        <taxon>Pedosphaerales</taxon>
        <taxon>Pedosphaeraceae</taxon>
        <taxon>Pedosphaera</taxon>
    </lineage>
</organism>
<reference evidence="3 4" key="1">
    <citation type="journal article" date="2011" name="J. Bacteriol.">
        <title>Genome sequence of 'Pedosphaera parvula' Ellin514, an aerobic Verrucomicrobial isolate from pasture soil.</title>
        <authorList>
            <person name="Kant R."/>
            <person name="van Passel M.W."/>
            <person name="Sangwan P."/>
            <person name="Palva A."/>
            <person name="Lucas S."/>
            <person name="Copeland A."/>
            <person name="Lapidus A."/>
            <person name="Glavina Del Rio T."/>
            <person name="Dalin E."/>
            <person name="Tice H."/>
            <person name="Bruce D."/>
            <person name="Goodwin L."/>
            <person name="Pitluck S."/>
            <person name="Chertkov O."/>
            <person name="Larimer F.W."/>
            <person name="Land M.L."/>
            <person name="Hauser L."/>
            <person name="Brettin T.S."/>
            <person name="Detter J.C."/>
            <person name="Han S."/>
            <person name="de Vos W.M."/>
            <person name="Janssen P.H."/>
            <person name="Smidt H."/>
        </authorList>
    </citation>
    <scope>NUCLEOTIDE SEQUENCE [LARGE SCALE GENOMIC DNA]</scope>
    <source>
        <strain evidence="3 4">Ellin514</strain>
    </source>
</reference>
<dbReference type="STRING" id="320771.Cflav_PD1574"/>
<dbReference type="PANTHER" id="PTHR12526:SF595">
    <property type="entry name" value="BLL5217 PROTEIN"/>
    <property type="match status" value="1"/>
</dbReference>
<keyword evidence="3" id="KW-0808">Transferase</keyword>
<dbReference type="SUPFAM" id="SSF53756">
    <property type="entry name" value="UDP-Glycosyltransferase/glycogen phosphorylase"/>
    <property type="match status" value="1"/>
</dbReference>
<feature type="domain" description="Glycosyltransferase subfamily 4-like N-terminal" evidence="2">
    <location>
        <begin position="18"/>
        <end position="125"/>
    </location>
</feature>
<dbReference type="EMBL" id="ABOX02000039">
    <property type="protein sequence ID" value="EEF58673.1"/>
    <property type="molecule type" value="Genomic_DNA"/>
</dbReference>
<proteinExistence type="predicted"/>
<evidence type="ECO:0000313" key="3">
    <source>
        <dbReference type="EMBL" id="EEF58673.1"/>
    </source>
</evidence>
<dbReference type="Pfam" id="PF13439">
    <property type="entry name" value="Glyco_transf_4"/>
    <property type="match status" value="1"/>
</dbReference>
<dbReference type="GO" id="GO:0016757">
    <property type="term" value="F:glycosyltransferase activity"/>
    <property type="evidence" value="ECO:0007669"/>
    <property type="project" value="InterPro"/>
</dbReference>
<dbReference type="CDD" id="cd03802">
    <property type="entry name" value="GT4_AviGT4-like"/>
    <property type="match status" value="1"/>
</dbReference>
<dbReference type="PANTHER" id="PTHR12526">
    <property type="entry name" value="GLYCOSYLTRANSFERASE"/>
    <property type="match status" value="1"/>
</dbReference>
<dbReference type="InterPro" id="IPR001296">
    <property type="entry name" value="Glyco_trans_1"/>
</dbReference>